<gene>
    <name evidence="4" type="ORF">GCM10007175_28040</name>
</gene>
<evidence type="ECO:0000313" key="5">
    <source>
        <dbReference type="Proteomes" id="UP000658754"/>
    </source>
</evidence>
<dbReference type="Pfam" id="PF01168">
    <property type="entry name" value="Ala_racemase_N"/>
    <property type="match status" value="1"/>
</dbReference>
<dbReference type="SUPFAM" id="SSF51419">
    <property type="entry name" value="PLP-binding barrel"/>
    <property type="match status" value="1"/>
</dbReference>
<sequence length="369" mass="38157">MTRPPGIPAAIDTPDILIDLDILERNIARMAESVRAKGLTLRPHAKTHKIPEIAALQLEAGAVGLTVATIGEAEVFAAAGVKDLFIAYPLWTSARKAERLRRLADTATVTVGVDSPEGAARLGAGLGPAASRVGVLVEIDSGHHRSGVHPGAAADVAQAASDAGLEVAGIFTFPGHSYAPGMPAEAAAQEQEALRAAAESLAAAGFEATVRSGGSTPTALLTDGPVATEVRPGVYVFGDAQQLELGRCEPEEIALTVAATVVSHHKARSGMPERFIVDAGSKILGSDRPAWASGFGRLMDYPAARITALSEHHATVEWHGPGRMPALGARLRVVPNHVCLAINLVDSAAVISAGEIKGRWTVAARGKNA</sequence>
<name>A0ABQ2CH39_9MICC</name>
<dbReference type="EMBL" id="BMKV01000005">
    <property type="protein sequence ID" value="GGI89148.1"/>
    <property type="molecule type" value="Genomic_DNA"/>
</dbReference>
<organism evidence="4 5">
    <name type="scientific">Pseudarthrobacter scleromae</name>
    <dbReference type="NCBI Taxonomy" id="158897"/>
    <lineage>
        <taxon>Bacteria</taxon>
        <taxon>Bacillati</taxon>
        <taxon>Actinomycetota</taxon>
        <taxon>Actinomycetes</taxon>
        <taxon>Micrococcales</taxon>
        <taxon>Micrococcaceae</taxon>
        <taxon>Pseudarthrobacter</taxon>
    </lineage>
</organism>
<keyword evidence="2" id="KW-0456">Lyase</keyword>
<dbReference type="InterPro" id="IPR042208">
    <property type="entry name" value="D-ser_dehydrat-like_sf"/>
</dbReference>
<evidence type="ECO:0000259" key="3">
    <source>
        <dbReference type="SMART" id="SM01119"/>
    </source>
</evidence>
<dbReference type="Proteomes" id="UP000658754">
    <property type="component" value="Unassembled WGS sequence"/>
</dbReference>
<dbReference type="PANTHER" id="PTHR28004">
    <property type="entry name" value="ZGC:162816-RELATED"/>
    <property type="match status" value="1"/>
</dbReference>
<dbReference type="InterPro" id="IPR001608">
    <property type="entry name" value="Ala_racemase_N"/>
</dbReference>
<dbReference type="Gene3D" id="3.20.20.10">
    <property type="entry name" value="Alanine racemase"/>
    <property type="match status" value="1"/>
</dbReference>
<dbReference type="PANTHER" id="PTHR28004:SF2">
    <property type="entry name" value="D-SERINE DEHYDRATASE"/>
    <property type="match status" value="1"/>
</dbReference>
<accession>A0ABQ2CH39</accession>
<evidence type="ECO:0000313" key="4">
    <source>
        <dbReference type="EMBL" id="GGI89148.1"/>
    </source>
</evidence>
<protein>
    <recommendedName>
        <fullName evidence="3">D-serine dehydratase-like domain-containing protein</fullName>
    </recommendedName>
</protein>
<keyword evidence="5" id="KW-1185">Reference proteome</keyword>
<evidence type="ECO:0000256" key="1">
    <source>
        <dbReference type="ARBA" id="ARBA00005323"/>
    </source>
</evidence>
<dbReference type="Pfam" id="PF14031">
    <property type="entry name" value="D-ser_dehydrat"/>
    <property type="match status" value="1"/>
</dbReference>
<dbReference type="RefSeq" id="WP_229675387.1">
    <property type="nucleotide sequence ID" value="NZ_BMKV01000005.1"/>
</dbReference>
<comment type="similarity">
    <text evidence="1">Belongs to the DSD1 family.</text>
</comment>
<evidence type="ECO:0000256" key="2">
    <source>
        <dbReference type="ARBA" id="ARBA00023239"/>
    </source>
</evidence>
<dbReference type="InterPro" id="IPR026956">
    <property type="entry name" value="D-ser_dehydrat-like_dom"/>
</dbReference>
<dbReference type="SMART" id="SM01119">
    <property type="entry name" value="D-ser_dehydrat"/>
    <property type="match status" value="1"/>
</dbReference>
<dbReference type="InterPro" id="IPR051466">
    <property type="entry name" value="D-amino_acid_metab_enzyme"/>
</dbReference>
<reference evidence="5" key="1">
    <citation type="journal article" date="2019" name="Int. J. Syst. Evol. Microbiol.">
        <title>The Global Catalogue of Microorganisms (GCM) 10K type strain sequencing project: providing services to taxonomists for standard genome sequencing and annotation.</title>
        <authorList>
            <consortium name="The Broad Institute Genomics Platform"/>
            <consortium name="The Broad Institute Genome Sequencing Center for Infectious Disease"/>
            <person name="Wu L."/>
            <person name="Ma J."/>
        </authorList>
    </citation>
    <scope>NUCLEOTIDE SEQUENCE [LARGE SCALE GENOMIC DNA]</scope>
    <source>
        <strain evidence="5">CGMCC 1.3601</strain>
    </source>
</reference>
<dbReference type="Gene3D" id="2.40.37.20">
    <property type="entry name" value="D-serine dehydratase-like domain"/>
    <property type="match status" value="1"/>
</dbReference>
<comment type="caution">
    <text evidence="4">The sequence shown here is derived from an EMBL/GenBank/DDBJ whole genome shotgun (WGS) entry which is preliminary data.</text>
</comment>
<dbReference type="InterPro" id="IPR029066">
    <property type="entry name" value="PLP-binding_barrel"/>
</dbReference>
<proteinExistence type="inferred from homology"/>
<feature type="domain" description="D-serine dehydratase-like" evidence="3">
    <location>
        <begin position="254"/>
        <end position="352"/>
    </location>
</feature>